<organism evidence="11 12">
    <name type="scientific">Dechloromonas hankyongensis</name>
    <dbReference type="NCBI Taxonomy" id="2908002"/>
    <lineage>
        <taxon>Bacteria</taxon>
        <taxon>Pseudomonadati</taxon>
        <taxon>Pseudomonadota</taxon>
        <taxon>Betaproteobacteria</taxon>
        <taxon>Rhodocyclales</taxon>
        <taxon>Azonexaceae</taxon>
        <taxon>Dechloromonas</taxon>
    </lineage>
</organism>
<evidence type="ECO:0000256" key="5">
    <source>
        <dbReference type="ARBA" id="ARBA00022741"/>
    </source>
</evidence>
<keyword evidence="9" id="KW-0472">Membrane</keyword>
<reference evidence="11" key="1">
    <citation type="submission" date="2022-01" db="EMBL/GenBank/DDBJ databases">
        <authorList>
            <person name="Jo J.-H."/>
            <person name="Im W.-T."/>
        </authorList>
    </citation>
    <scope>NUCLEOTIDE SEQUENCE</scope>
    <source>
        <strain evidence="11">XY25</strain>
    </source>
</reference>
<evidence type="ECO:0000256" key="6">
    <source>
        <dbReference type="ARBA" id="ARBA00022777"/>
    </source>
</evidence>
<comment type="caution">
    <text evidence="11">The sequence shown here is derived from an EMBL/GenBank/DDBJ whole genome shotgun (WGS) entry which is preliminary data.</text>
</comment>
<keyword evidence="4" id="KW-0808">Transferase</keyword>
<evidence type="ECO:0000256" key="3">
    <source>
        <dbReference type="ARBA" id="ARBA00022553"/>
    </source>
</evidence>
<keyword evidence="5" id="KW-0547">Nucleotide-binding</keyword>
<dbReference type="Gene3D" id="1.20.5.1930">
    <property type="match status" value="1"/>
</dbReference>
<dbReference type="InterPro" id="IPR050482">
    <property type="entry name" value="Sensor_HK_TwoCompSys"/>
</dbReference>
<evidence type="ECO:0000313" key="12">
    <source>
        <dbReference type="Proteomes" id="UP001165384"/>
    </source>
</evidence>
<dbReference type="PANTHER" id="PTHR24421">
    <property type="entry name" value="NITRATE/NITRITE SENSOR PROTEIN NARX-RELATED"/>
    <property type="match status" value="1"/>
</dbReference>
<keyword evidence="3" id="KW-0597">Phosphoprotein</keyword>
<evidence type="ECO:0000256" key="8">
    <source>
        <dbReference type="ARBA" id="ARBA00023012"/>
    </source>
</evidence>
<gene>
    <name evidence="11" type="ORF">LZ012_05630</name>
</gene>
<keyword evidence="6 11" id="KW-0418">Kinase</keyword>
<dbReference type="RefSeq" id="WP_275708443.1">
    <property type="nucleotide sequence ID" value="NZ_JAKLTN010000001.1"/>
</dbReference>
<feature type="domain" description="Signal transduction histidine kinase subgroup 3 dimerisation and phosphoacceptor" evidence="10">
    <location>
        <begin position="380"/>
        <end position="443"/>
    </location>
</feature>
<dbReference type="InterPro" id="IPR011712">
    <property type="entry name" value="Sig_transdc_His_kin_sub3_dim/P"/>
</dbReference>
<feature type="transmembrane region" description="Helical" evidence="9">
    <location>
        <begin position="63"/>
        <end position="82"/>
    </location>
</feature>
<evidence type="ECO:0000256" key="4">
    <source>
        <dbReference type="ARBA" id="ARBA00022679"/>
    </source>
</evidence>
<sequence>MTSNGGQLAASPGLAAGNLPQIAPAGRALLRPPESRRLIESLRVMLAIIAGLLMFDVPPENRLPLAIGVLAFSIYAAVILWLAANGATGARHRVFCWLDAAWFLLLLGLAGERGVPYFQFLLFPVYFAAWRSGYRESVAIAAFAGLSSIVVFALQAPGISWERLLALPLSLLLVGPISAALARGEAAIREEQAFAASVVEGLDSRRGFDALIPELIARIARPLGASAALLAVHTFEGRSRIFCWETESGPAELSALAAQAVAEQVLSLTPDLALGWSGAQRWWEHDRLLGFGPARLPLAPGATDRAIAVALAGLTGRNRLLSVPLSPSGIGRVRLILAGDMLPVSVRWLEMLAHIVDQVGPSVENAYLRERLATEAADTERARIGRDLHDSAIQPYIGLKFAIEAVQRRAGRDTPLAADLERLVAMASEELASMREVISGLRGAPGKGGALLSSAVRRQAQRFGQLFGIAVEVEVAGEMPVSRRIAGEVFHIVAEGLSNIRRHTQARRAWISLNAAGGMLVLGIRNPNDAGKAAAPRFTPISLSERAAALGGSLELDCDAAGTTVTVRVPIPVGRAKGRT</sequence>
<proteinExistence type="predicted"/>
<evidence type="ECO:0000259" key="10">
    <source>
        <dbReference type="Pfam" id="PF07730"/>
    </source>
</evidence>
<keyword evidence="8" id="KW-0902">Two-component regulatory system</keyword>
<comment type="catalytic activity">
    <reaction evidence="1">
        <text>ATP + protein L-histidine = ADP + protein N-phospho-L-histidine.</text>
        <dbReference type="EC" id="2.7.13.3"/>
    </reaction>
</comment>
<dbReference type="Proteomes" id="UP001165384">
    <property type="component" value="Unassembled WGS sequence"/>
</dbReference>
<feature type="transmembrane region" description="Helical" evidence="9">
    <location>
        <begin position="38"/>
        <end position="57"/>
    </location>
</feature>
<feature type="transmembrane region" description="Helical" evidence="9">
    <location>
        <begin position="140"/>
        <end position="159"/>
    </location>
</feature>
<keyword evidence="9" id="KW-1133">Transmembrane helix</keyword>
<dbReference type="GO" id="GO:0016301">
    <property type="term" value="F:kinase activity"/>
    <property type="evidence" value="ECO:0007669"/>
    <property type="project" value="UniProtKB-KW"/>
</dbReference>
<keyword evidence="9" id="KW-0812">Transmembrane</keyword>
<feature type="transmembrane region" description="Helical" evidence="9">
    <location>
        <begin position="117"/>
        <end position="133"/>
    </location>
</feature>
<dbReference type="Pfam" id="PF07730">
    <property type="entry name" value="HisKA_3"/>
    <property type="match status" value="1"/>
</dbReference>
<name>A0ABS9JZZ8_9RHOO</name>
<evidence type="ECO:0000313" key="11">
    <source>
        <dbReference type="EMBL" id="MCG2576473.1"/>
    </source>
</evidence>
<keyword evidence="7" id="KW-0067">ATP-binding</keyword>
<accession>A0ABS9JZZ8</accession>
<dbReference type="EC" id="2.7.13.3" evidence="2"/>
<evidence type="ECO:0000256" key="1">
    <source>
        <dbReference type="ARBA" id="ARBA00000085"/>
    </source>
</evidence>
<keyword evidence="12" id="KW-1185">Reference proteome</keyword>
<feature type="transmembrane region" description="Helical" evidence="9">
    <location>
        <begin position="94"/>
        <end position="111"/>
    </location>
</feature>
<dbReference type="EMBL" id="JAKLTN010000001">
    <property type="protein sequence ID" value="MCG2576473.1"/>
    <property type="molecule type" value="Genomic_DNA"/>
</dbReference>
<protein>
    <recommendedName>
        <fullName evidence="2">histidine kinase</fullName>
        <ecNumber evidence="2">2.7.13.3</ecNumber>
    </recommendedName>
</protein>
<evidence type="ECO:0000256" key="9">
    <source>
        <dbReference type="SAM" id="Phobius"/>
    </source>
</evidence>
<dbReference type="CDD" id="cd16917">
    <property type="entry name" value="HATPase_UhpB-NarQ-NarX-like"/>
    <property type="match status" value="1"/>
</dbReference>
<dbReference type="Gene3D" id="3.30.565.10">
    <property type="entry name" value="Histidine kinase-like ATPase, C-terminal domain"/>
    <property type="match status" value="1"/>
</dbReference>
<evidence type="ECO:0000256" key="2">
    <source>
        <dbReference type="ARBA" id="ARBA00012438"/>
    </source>
</evidence>
<dbReference type="PANTHER" id="PTHR24421:SF10">
    <property type="entry name" value="NITRATE_NITRITE SENSOR PROTEIN NARQ"/>
    <property type="match status" value="1"/>
</dbReference>
<evidence type="ECO:0000256" key="7">
    <source>
        <dbReference type="ARBA" id="ARBA00022840"/>
    </source>
</evidence>
<dbReference type="InterPro" id="IPR036890">
    <property type="entry name" value="HATPase_C_sf"/>
</dbReference>